<evidence type="ECO:0000256" key="3">
    <source>
        <dbReference type="ARBA" id="ARBA00023125"/>
    </source>
</evidence>
<protein>
    <submittedName>
        <fullName evidence="7">RNA polymerase sigma factor (Sigma-70 family)</fullName>
    </submittedName>
</protein>
<keyword evidence="3" id="KW-0238">DNA-binding</keyword>
<dbReference type="Proteomes" id="UP000294650">
    <property type="component" value="Unassembled WGS sequence"/>
</dbReference>
<dbReference type="InterPro" id="IPR013324">
    <property type="entry name" value="RNA_pol_sigma_r3/r4-like"/>
</dbReference>
<dbReference type="CDD" id="cd06171">
    <property type="entry name" value="Sigma70_r4"/>
    <property type="match status" value="1"/>
</dbReference>
<dbReference type="NCBIfam" id="TIGR02937">
    <property type="entry name" value="sigma70-ECF"/>
    <property type="match status" value="1"/>
</dbReference>
<evidence type="ECO:0000256" key="5">
    <source>
        <dbReference type="SAM" id="Phobius"/>
    </source>
</evidence>
<proteinExistence type="predicted"/>
<name>A0A4R3N382_9BACI</name>
<feature type="transmembrane region" description="Helical" evidence="5">
    <location>
        <begin position="32"/>
        <end position="53"/>
    </location>
</feature>
<keyword evidence="5" id="KW-0812">Transmembrane</keyword>
<dbReference type="SUPFAM" id="SSF88659">
    <property type="entry name" value="Sigma3 and sigma4 domains of RNA polymerase sigma factors"/>
    <property type="match status" value="1"/>
</dbReference>
<evidence type="ECO:0000259" key="6">
    <source>
        <dbReference type="Pfam" id="PF04545"/>
    </source>
</evidence>
<evidence type="ECO:0000256" key="1">
    <source>
        <dbReference type="ARBA" id="ARBA00023015"/>
    </source>
</evidence>
<comment type="caution">
    <text evidence="7">The sequence shown here is derived from an EMBL/GenBank/DDBJ whole genome shotgun (WGS) entry which is preliminary data.</text>
</comment>
<evidence type="ECO:0000313" key="7">
    <source>
        <dbReference type="EMBL" id="TCT21129.1"/>
    </source>
</evidence>
<evidence type="ECO:0000256" key="4">
    <source>
        <dbReference type="ARBA" id="ARBA00023163"/>
    </source>
</evidence>
<dbReference type="PANTHER" id="PTHR30385">
    <property type="entry name" value="SIGMA FACTOR F FLAGELLAR"/>
    <property type="match status" value="1"/>
</dbReference>
<dbReference type="GO" id="GO:0003677">
    <property type="term" value="F:DNA binding"/>
    <property type="evidence" value="ECO:0007669"/>
    <property type="project" value="UniProtKB-KW"/>
</dbReference>
<dbReference type="EMBL" id="SMAN01000011">
    <property type="protein sequence ID" value="TCT21129.1"/>
    <property type="molecule type" value="Genomic_DNA"/>
</dbReference>
<keyword evidence="5" id="KW-1133">Transmembrane helix</keyword>
<dbReference type="InterPro" id="IPR007630">
    <property type="entry name" value="RNA_pol_sigma70_r4"/>
</dbReference>
<keyword evidence="5" id="KW-0472">Membrane</keyword>
<dbReference type="RefSeq" id="WP_165902122.1">
    <property type="nucleotide sequence ID" value="NZ_SMAN01000011.1"/>
</dbReference>
<keyword evidence="1" id="KW-0805">Transcription regulation</keyword>
<dbReference type="InterPro" id="IPR014284">
    <property type="entry name" value="RNA_pol_sigma-70_dom"/>
</dbReference>
<dbReference type="Pfam" id="PF04545">
    <property type="entry name" value="Sigma70_r4"/>
    <property type="match status" value="1"/>
</dbReference>
<keyword evidence="8" id="KW-1185">Reference proteome</keyword>
<evidence type="ECO:0000256" key="2">
    <source>
        <dbReference type="ARBA" id="ARBA00023082"/>
    </source>
</evidence>
<accession>A0A4R3N382</accession>
<sequence>MKDKANQKLFIDAICNPTEENRRKLDLQFKKYYFSARFIALVSTTLYFNAINYDKRFQRNKKRFPPTINRPLNDMEEDSLIDFIEDTDSQINLDDIIRSSSIEDYIEDSLLHEAVRQLSSKQKEVIDLYYVKGFTNTEIGKRLNKSQQAISKLHKNALKKIHEFIQQNGCE</sequence>
<gene>
    <name evidence="7" type="ORF">EDD68_11190</name>
</gene>
<keyword evidence="2" id="KW-0731">Sigma factor</keyword>
<dbReference type="GO" id="GO:0006352">
    <property type="term" value="P:DNA-templated transcription initiation"/>
    <property type="evidence" value="ECO:0007669"/>
    <property type="project" value="InterPro"/>
</dbReference>
<feature type="domain" description="RNA polymerase sigma-70 region 4" evidence="6">
    <location>
        <begin position="116"/>
        <end position="161"/>
    </location>
</feature>
<dbReference type="GO" id="GO:0016987">
    <property type="term" value="F:sigma factor activity"/>
    <property type="evidence" value="ECO:0007669"/>
    <property type="project" value="UniProtKB-KW"/>
</dbReference>
<dbReference type="Gene3D" id="1.20.140.160">
    <property type="match status" value="1"/>
</dbReference>
<dbReference type="AlphaFoldDB" id="A0A4R3N382"/>
<evidence type="ECO:0000313" key="8">
    <source>
        <dbReference type="Proteomes" id="UP000294650"/>
    </source>
</evidence>
<keyword evidence="4" id="KW-0804">Transcription</keyword>
<reference evidence="7 8" key="1">
    <citation type="submission" date="2019-03" db="EMBL/GenBank/DDBJ databases">
        <title>Genomic Encyclopedia of Type Strains, Phase IV (KMG-IV): sequencing the most valuable type-strain genomes for metagenomic binning, comparative biology and taxonomic classification.</title>
        <authorList>
            <person name="Goeker M."/>
        </authorList>
    </citation>
    <scope>NUCLEOTIDE SEQUENCE [LARGE SCALE GENOMIC DNA]</scope>
    <source>
        <strain evidence="7 8">DSM 25894</strain>
    </source>
</reference>
<organism evidence="7 8">
    <name type="scientific">Melghiribacillus thermohalophilus</name>
    <dbReference type="NCBI Taxonomy" id="1324956"/>
    <lineage>
        <taxon>Bacteria</taxon>
        <taxon>Bacillati</taxon>
        <taxon>Bacillota</taxon>
        <taxon>Bacilli</taxon>
        <taxon>Bacillales</taxon>
        <taxon>Bacillaceae</taxon>
        <taxon>Melghiribacillus</taxon>
    </lineage>
</organism>